<evidence type="ECO:0000313" key="1">
    <source>
        <dbReference type="EMBL" id="TGO84929.1"/>
    </source>
</evidence>
<name>A0A4Z1KRU3_9HELO</name>
<gene>
    <name evidence="1" type="ORF">BPOR_0450g00090</name>
</gene>
<accession>A0A4Z1KRU3</accession>
<dbReference type="EMBL" id="PQXO01000449">
    <property type="protein sequence ID" value="TGO84929.1"/>
    <property type="molecule type" value="Genomic_DNA"/>
</dbReference>
<organism evidence="1 2">
    <name type="scientific">Botrytis porri</name>
    <dbReference type="NCBI Taxonomy" id="87229"/>
    <lineage>
        <taxon>Eukaryota</taxon>
        <taxon>Fungi</taxon>
        <taxon>Dikarya</taxon>
        <taxon>Ascomycota</taxon>
        <taxon>Pezizomycotina</taxon>
        <taxon>Leotiomycetes</taxon>
        <taxon>Helotiales</taxon>
        <taxon>Sclerotiniaceae</taxon>
        <taxon>Botrytis</taxon>
    </lineage>
</organism>
<sequence length="60" mass="6861">MPRSIIVPDEGIHTALLTYSDYSPPKEPKIQAKEIEMAYIIRGEKKQRTRMIYQVAALGN</sequence>
<keyword evidence="2" id="KW-1185">Reference proteome</keyword>
<dbReference type="Proteomes" id="UP000297280">
    <property type="component" value="Unassembled WGS sequence"/>
</dbReference>
<protein>
    <submittedName>
        <fullName evidence="1">Uncharacterized protein</fullName>
    </submittedName>
</protein>
<reference evidence="1 2" key="1">
    <citation type="submission" date="2017-12" db="EMBL/GenBank/DDBJ databases">
        <title>Comparative genomics of Botrytis spp.</title>
        <authorList>
            <person name="Valero-Jimenez C.A."/>
            <person name="Tapia P."/>
            <person name="Veloso J."/>
            <person name="Silva-Moreno E."/>
            <person name="Staats M."/>
            <person name="Valdes J.H."/>
            <person name="Van Kan J.A.L."/>
        </authorList>
    </citation>
    <scope>NUCLEOTIDE SEQUENCE [LARGE SCALE GENOMIC DNA]</scope>
    <source>
        <strain evidence="1 2">MUCL3349</strain>
    </source>
</reference>
<proteinExistence type="predicted"/>
<dbReference type="AlphaFoldDB" id="A0A4Z1KRU3"/>
<comment type="caution">
    <text evidence="1">The sequence shown here is derived from an EMBL/GenBank/DDBJ whole genome shotgun (WGS) entry which is preliminary data.</text>
</comment>
<evidence type="ECO:0000313" key="2">
    <source>
        <dbReference type="Proteomes" id="UP000297280"/>
    </source>
</evidence>